<accession>A0A812BWW7</accession>
<dbReference type="GO" id="GO:0005739">
    <property type="term" value="C:mitochondrion"/>
    <property type="evidence" value="ECO:0007669"/>
    <property type="project" value="UniProtKB-SubCell"/>
</dbReference>
<dbReference type="GO" id="GO:0032259">
    <property type="term" value="P:methylation"/>
    <property type="evidence" value="ECO:0007669"/>
    <property type="project" value="UniProtKB-KW"/>
</dbReference>
<dbReference type="SUPFAM" id="SSF53335">
    <property type="entry name" value="S-adenosyl-L-methionine-dependent methyltransferases"/>
    <property type="match status" value="1"/>
</dbReference>
<dbReference type="EMBL" id="CAHIKZ030000902">
    <property type="protein sequence ID" value="CAE1244244.1"/>
    <property type="molecule type" value="Genomic_DNA"/>
</dbReference>
<comment type="similarity">
    <text evidence="2 9">Belongs to the NDUFAF7 family.</text>
</comment>
<evidence type="ECO:0000256" key="9">
    <source>
        <dbReference type="RuleBase" id="RU364114"/>
    </source>
</evidence>
<comment type="caution">
    <text evidence="10">The sequence shown here is derived from an EMBL/GenBank/DDBJ whole genome shotgun (WGS) entry which is preliminary data.</text>
</comment>
<dbReference type="PANTHER" id="PTHR12049:SF7">
    <property type="entry name" value="PROTEIN ARGININE METHYLTRANSFERASE NDUFAF7, MITOCHONDRIAL"/>
    <property type="match status" value="1"/>
</dbReference>
<evidence type="ECO:0000313" key="10">
    <source>
        <dbReference type="EMBL" id="CAE1244244.1"/>
    </source>
</evidence>
<dbReference type="InterPro" id="IPR003788">
    <property type="entry name" value="NDUFAF7"/>
</dbReference>
<dbReference type="EC" id="2.1.1.320" evidence="9"/>
<keyword evidence="3 9" id="KW-0489">Methyltransferase</keyword>
<gene>
    <name evidence="10" type="ORF">SPHA_24225</name>
</gene>
<dbReference type="InterPro" id="IPR038375">
    <property type="entry name" value="NDUFAF7_sf"/>
</dbReference>
<comment type="function">
    <text evidence="8">Arginine methyltransferase involved in the assembly or stability of mitochondrial NADH:ubiquinone oxidoreductase complex (complex I). Acts by mediating symmetric dimethylation of 'Arg-118' of NDUFS2 after it assembles into the complex I, stabilizing the early intermediate complex.</text>
</comment>
<evidence type="ECO:0000256" key="3">
    <source>
        <dbReference type="ARBA" id="ARBA00022603"/>
    </source>
</evidence>
<dbReference type="Gene3D" id="3.40.50.12710">
    <property type="match status" value="1"/>
</dbReference>
<comment type="subcellular location">
    <subcellularLocation>
        <location evidence="1 9">Mitochondrion</location>
    </subcellularLocation>
</comment>
<dbReference type="GO" id="GO:0032981">
    <property type="term" value="P:mitochondrial respiratory chain complex I assembly"/>
    <property type="evidence" value="ECO:0007669"/>
    <property type="project" value="TreeGrafter"/>
</dbReference>
<dbReference type="FunFam" id="3.40.50.12710:FF:000001">
    <property type="entry name" value="Protein arginine methyltransferase NDUFAF7"/>
    <property type="match status" value="1"/>
</dbReference>
<proteinExistence type="inferred from homology"/>
<keyword evidence="4 9" id="KW-0808">Transferase</keyword>
<comment type="catalytic activity">
    <reaction evidence="7 9">
        <text>L-arginyl-[protein] + 2 S-adenosyl-L-methionine = N(omega),N(omega)'-dimethyl-L-arginyl-[protein] + 2 S-adenosyl-L-homocysteine + 2 H(+)</text>
        <dbReference type="Rhea" id="RHEA:48108"/>
        <dbReference type="Rhea" id="RHEA-COMP:10532"/>
        <dbReference type="Rhea" id="RHEA-COMP:11992"/>
        <dbReference type="ChEBI" id="CHEBI:15378"/>
        <dbReference type="ChEBI" id="CHEBI:29965"/>
        <dbReference type="ChEBI" id="CHEBI:57856"/>
        <dbReference type="ChEBI" id="CHEBI:59789"/>
        <dbReference type="ChEBI" id="CHEBI:88221"/>
        <dbReference type="EC" id="2.1.1.320"/>
    </reaction>
</comment>
<name>A0A812BWW7_ACAPH</name>
<keyword evidence="11" id="KW-1185">Reference proteome</keyword>
<evidence type="ECO:0000313" key="11">
    <source>
        <dbReference type="Proteomes" id="UP000597762"/>
    </source>
</evidence>
<dbReference type="Proteomes" id="UP000597762">
    <property type="component" value="Unassembled WGS sequence"/>
</dbReference>
<dbReference type="AlphaFoldDB" id="A0A812BWW7"/>
<evidence type="ECO:0000256" key="2">
    <source>
        <dbReference type="ARBA" id="ARBA00005891"/>
    </source>
</evidence>
<protein>
    <recommendedName>
        <fullName evidence="9">Protein arginine methyltransferase NDUFAF7</fullName>
        <ecNumber evidence="9">2.1.1.320</ecNumber>
    </recommendedName>
</protein>
<dbReference type="OrthoDB" id="438553at2759"/>
<keyword evidence="6 9" id="KW-0496">Mitochondrion</keyword>
<evidence type="ECO:0000256" key="7">
    <source>
        <dbReference type="ARBA" id="ARBA00048612"/>
    </source>
</evidence>
<reference evidence="10" key="1">
    <citation type="submission" date="2021-01" db="EMBL/GenBank/DDBJ databases">
        <authorList>
            <person name="Li R."/>
            <person name="Bekaert M."/>
        </authorList>
    </citation>
    <scope>NUCLEOTIDE SEQUENCE</scope>
    <source>
        <strain evidence="10">Farmed</strain>
    </source>
</reference>
<dbReference type="PANTHER" id="PTHR12049">
    <property type="entry name" value="PROTEIN ARGININE METHYLTRANSFERASE NDUFAF7, MITOCHONDRIAL"/>
    <property type="match status" value="1"/>
</dbReference>
<dbReference type="Pfam" id="PF02636">
    <property type="entry name" value="Methyltransf_28"/>
    <property type="match status" value="1"/>
</dbReference>
<dbReference type="InterPro" id="IPR029063">
    <property type="entry name" value="SAM-dependent_MTases_sf"/>
</dbReference>
<sequence length="449" mass="51251">MRYLARLLNLPLKNGHLGPLTREVLRTSYNSSLQVYLPNTRHQHYESKSQENELSKYLKARIRATGPITVAEYMKTVLTHPSAGYYMHRDVFGVEGDFITAPEISQLFGELLGVWCVNEWIQCGKPPKIQVVEFGPGRGTLAYDLLRVFSQFPAMRDAVSLHLVEVSNKMSEMQYQKLVGHTLFQECNNNSFMANAVVKEPESYNHCISKFNIPVNWYHKVEDVPQEFSCFIAHEFFDALPIHKFQKTEQGWCEVFIDIDDNPASINDFKFTLSKSLTPALVCFNIDKNDPREHIEVSLESGAIIERISHRITENGGFALITDYGHQGEKTDTLRGFHKHTVLDNVLSEPGSSDLTADVDFKYLSKMAGDKVNVFGPISQAEFLNNMGIAIRLQVLLQKVQKQQRKDLISGYKMLTEATQMGQRYKFLSFMQKKKESEYKPAGFVNLNI</sequence>
<evidence type="ECO:0000256" key="5">
    <source>
        <dbReference type="ARBA" id="ARBA00022946"/>
    </source>
</evidence>
<keyword evidence="5" id="KW-0809">Transit peptide</keyword>
<evidence type="ECO:0000256" key="4">
    <source>
        <dbReference type="ARBA" id="ARBA00022679"/>
    </source>
</evidence>
<evidence type="ECO:0000256" key="6">
    <source>
        <dbReference type="ARBA" id="ARBA00023128"/>
    </source>
</evidence>
<dbReference type="GO" id="GO:0035243">
    <property type="term" value="F:protein-arginine omega-N symmetric methyltransferase activity"/>
    <property type="evidence" value="ECO:0007669"/>
    <property type="project" value="UniProtKB-EC"/>
</dbReference>
<evidence type="ECO:0000256" key="8">
    <source>
        <dbReference type="ARBA" id="ARBA00054758"/>
    </source>
</evidence>
<organism evidence="10 11">
    <name type="scientific">Acanthosepion pharaonis</name>
    <name type="common">Pharaoh cuttlefish</name>
    <name type="synonym">Sepia pharaonis</name>
    <dbReference type="NCBI Taxonomy" id="158019"/>
    <lineage>
        <taxon>Eukaryota</taxon>
        <taxon>Metazoa</taxon>
        <taxon>Spiralia</taxon>
        <taxon>Lophotrochozoa</taxon>
        <taxon>Mollusca</taxon>
        <taxon>Cephalopoda</taxon>
        <taxon>Coleoidea</taxon>
        <taxon>Decapodiformes</taxon>
        <taxon>Sepiida</taxon>
        <taxon>Sepiina</taxon>
        <taxon>Sepiidae</taxon>
        <taxon>Acanthosepion</taxon>
    </lineage>
</organism>
<evidence type="ECO:0000256" key="1">
    <source>
        <dbReference type="ARBA" id="ARBA00004173"/>
    </source>
</evidence>